<name>B8BHN0_ORYSI</name>
<dbReference type="AlphaFoldDB" id="B8BHN0"/>
<accession>B8BHN0</accession>
<sequence length="184" mass="19886">MPDNCTVPQCILVESPHHCKSHGWTARVWLQPGGLPQEVPYVVTLYCPYHGWTNHARCVISPSPSPEYSPATPLYTPTPTEPPLFLLSGTIATRRGAPPFYMAVGGSNGSVLSPPSPPPAPPFPSRLTEPWPHVLAETGGGDRSTMTVDCRLRLFEGRVVRCQLMAPVRPHLPSRLPGPKAAVG</sequence>
<dbReference type="Gramene" id="BGIOSGA033190-TA">
    <property type="protein sequence ID" value="BGIOSGA033190-PA"/>
    <property type="gene ID" value="BGIOSGA033190"/>
</dbReference>
<evidence type="ECO:0000313" key="2">
    <source>
        <dbReference type="Proteomes" id="UP000007015"/>
    </source>
</evidence>
<gene>
    <name evidence="1" type="ORF">OsI_34153</name>
</gene>
<dbReference type="EMBL" id="CM000135">
    <property type="protein sequence ID" value="EEC67232.1"/>
    <property type="molecule type" value="Genomic_DNA"/>
</dbReference>
<protein>
    <submittedName>
        <fullName evidence="1">Uncharacterized protein</fullName>
    </submittedName>
</protein>
<dbReference type="HOGENOM" id="CLU_1470485_0_0_1"/>
<keyword evidence="2" id="KW-1185">Reference proteome</keyword>
<proteinExistence type="predicted"/>
<reference evidence="1 2" key="1">
    <citation type="journal article" date="2005" name="PLoS Biol.">
        <title>The genomes of Oryza sativa: a history of duplications.</title>
        <authorList>
            <person name="Yu J."/>
            <person name="Wang J."/>
            <person name="Lin W."/>
            <person name="Li S."/>
            <person name="Li H."/>
            <person name="Zhou J."/>
            <person name="Ni P."/>
            <person name="Dong W."/>
            <person name="Hu S."/>
            <person name="Zeng C."/>
            <person name="Zhang J."/>
            <person name="Zhang Y."/>
            <person name="Li R."/>
            <person name="Xu Z."/>
            <person name="Li S."/>
            <person name="Li X."/>
            <person name="Zheng H."/>
            <person name="Cong L."/>
            <person name="Lin L."/>
            <person name="Yin J."/>
            <person name="Geng J."/>
            <person name="Li G."/>
            <person name="Shi J."/>
            <person name="Liu J."/>
            <person name="Lv H."/>
            <person name="Li J."/>
            <person name="Wang J."/>
            <person name="Deng Y."/>
            <person name="Ran L."/>
            <person name="Shi X."/>
            <person name="Wang X."/>
            <person name="Wu Q."/>
            <person name="Li C."/>
            <person name="Ren X."/>
            <person name="Wang J."/>
            <person name="Wang X."/>
            <person name="Li D."/>
            <person name="Liu D."/>
            <person name="Zhang X."/>
            <person name="Ji Z."/>
            <person name="Zhao W."/>
            <person name="Sun Y."/>
            <person name="Zhang Z."/>
            <person name="Bao J."/>
            <person name="Han Y."/>
            <person name="Dong L."/>
            <person name="Ji J."/>
            <person name="Chen P."/>
            <person name="Wu S."/>
            <person name="Liu J."/>
            <person name="Xiao Y."/>
            <person name="Bu D."/>
            <person name="Tan J."/>
            <person name="Yang L."/>
            <person name="Ye C."/>
            <person name="Zhang J."/>
            <person name="Xu J."/>
            <person name="Zhou Y."/>
            <person name="Yu Y."/>
            <person name="Zhang B."/>
            <person name="Zhuang S."/>
            <person name="Wei H."/>
            <person name="Liu B."/>
            <person name="Lei M."/>
            <person name="Yu H."/>
            <person name="Li Y."/>
            <person name="Xu H."/>
            <person name="Wei S."/>
            <person name="He X."/>
            <person name="Fang L."/>
            <person name="Zhang Z."/>
            <person name="Zhang Y."/>
            <person name="Huang X."/>
            <person name="Su Z."/>
            <person name="Tong W."/>
            <person name="Li J."/>
            <person name="Tong Z."/>
            <person name="Li S."/>
            <person name="Ye J."/>
            <person name="Wang L."/>
            <person name="Fang L."/>
            <person name="Lei T."/>
            <person name="Chen C."/>
            <person name="Chen H."/>
            <person name="Xu Z."/>
            <person name="Li H."/>
            <person name="Huang H."/>
            <person name="Zhang F."/>
            <person name="Xu H."/>
            <person name="Li N."/>
            <person name="Zhao C."/>
            <person name="Li S."/>
            <person name="Dong L."/>
            <person name="Huang Y."/>
            <person name="Li L."/>
            <person name="Xi Y."/>
            <person name="Qi Q."/>
            <person name="Li W."/>
            <person name="Zhang B."/>
            <person name="Hu W."/>
            <person name="Zhang Y."/>
            <person name="Tian X."/>
            <person name="Jiao Y."/>
            <person name="Liang X."/>
            <person name="Jin J."/>
            <person name="Gao L."/>
            <person name="Zheng W."/>
            <person name="Hao B."/>
            <person name="Liu S."/>
            <person name="Wang W."/>
            <person name="Yuan L."/>
            <person name="Cao M."/>
            <person name="McDermott J."/>
            <person name="Samudrala R."/>
            <person name="Wang J."/>
            <person name="Wong G.K."/>
            <person name="Yang H."/>
        </authorList>
    </citation>
    <scope>NUCLEOTIDE SEQUENCE [LARGE SCALE GENOMIC DNA]</scope>
    <source>
        <strain evidence="2">cv. 93-11</strain>
    </source>
</reference>
<dbReference type="Proteomes" id="UP000007015">
    <property type="component" value="Chromosome 10"/>
</dbReference>
<evidence type="ECO:0000313" key="1">
    <source>
        <dbReference type="EMBL" id="EEC67232.1"/>
    </source>
</evidence>
<organism evidence="1 2">
    <name type="scientific">Oryza sativa subsp. indica</name>
    <name type="common">Rice</name>
    <dbReference type="NCBI Taxonomy" id="39946"/>
    <lineage>
        <taxon>Eukaryota</taxon>
        <taxon>Viridiplantae</taxon>
        <taxon>Streptophyta</taxon>
        <taxon>Embryophyta</taxon>
        <taxon>Tracheophyta</taxon>
        <taxon>Spermatophyta</taxon>
        <taxon>Magnoliopsida</taxon>
        <taxon>Liliopsida</taxon>
        <taxon>Poales</taxon>
        <taxon>Poaceae</taxon>
        <taxon>BOP clade</taxon>
        <taxon>Oryzoideae</taxon>
        <taxon>Oryzeae</taxon>
        <taxon>Oryzinae</taxon>
        <taxon>Oryza</taxon>
        <taxon>Oryza sativa</taxon>
    </lineage>
</organism>